<keyword evidence="1" id="KW-0175">Coiled coil</keyword>
<sequence>MLVVLATVMAVTPRFDDRIAGFKQQAKDQDRKRREEITNVTNNLTRANTELSTANNELERQLKAAHDVQQDAVRQATEYAEKKTRVQVSMRDFLQAKINAIKKAVLKTPNKSIKETGKLQTRLARLQQQQQQSRCSALQQRPRPSTSSR</sequence>
<dbReference type="Proteomes" id="UP000215453">
    <property type="component" value="Chromosome 21"/>
</dbReference>
<evidence type="ECO:0000313" key="3">
    <source>
        <dbReference type="Proteomes" id="UP000215453"/>
    </source>
</evidence>
<dbReference type="AlphaFoldDB" id="A0A1Y6M213"/>
<evidence type="ECO:0000256" key="1">
    <source>
        <dbReference type="SAM" id="Coils"/>
    </source>
</evidence>
<proteinExistence type="predicted"/>
<gene>
    <name evidence="2" type="ORF">ZT1A5_G12081</name>
</gene>
<reference evidence="2 3" key="1">
    <citation type="submission" date="2016-10" db="EMBL/GenBank/DDBJ databases">
        <authorList>
            <person name="Varghese N."/>
        </authorList>
    </citation>
    <scope>NUCLEOTIDE SEQUENCE [LARGE SCALE GENOMIC DNA]</scope>
</reference>
<accession>A0A1Y6M213</accession>
<organism evidence="2 3">
    <name type="scientific">Zymoseptoria tritici ST99CH_1A5</name>
    <dbReference type="NCBI Taxonomy" id="1276529"/>
    <lineage>
        <taxon>Eukaryota</taxon>
        <taxon>Fungi</taxon>
        <taxon>Dikarya</taxon>
        <taxon>Ascomycota</taxon>
        <taxon>Pezizomycotina</taxon>
        <taxon>Dothideomycetes</taxon>
        <taxon>Dothideomycetidae</taxon>
        <taxon>Mycosphaerellales</taxon>
        <taxon>Mycosphaerellaceae</taxon>
        <taxon>Zymoseptoria</taxon>
    </lineage>
</organism>
<evidence type="ECO:0000313" key="2">
    <source>
        <dbReference type="EMBL" id="SMY30626.1"/>
    </source>
</evidence>
<feature type="coiled-coil region" evidence="1">
    <location>
        <begin position="37"/>
        <end position="75"/>
    </location>
</feature>
<name>A0A1Y6M213_ZYMTR</name>
<protein>
    <submittedName>
        <fullName evidence="2">Uncharacterized protein</fullName>
    </submittedName>
</protein>
<dbReference type="EMBL" id="LT882696">
    <property type="protein sequence ID" value="SMY30626.1"/>
    <property type="molecule type" value="Genomic_DNA"/>
</dbReference>